<dbReference type="EMBL" id="JXAL01000003">
    <property type="protein sequence ID" value="KIL36974.1"/>
    <property type="molecule type" value="Genomic_DNA"/>
</dbReference>
<name>A0ABR5A7D7_9BACL</name>
<evidence type="ECO:0000313" key="2">
    <source>
        <dbReference type="Proteomes" id="UP000054526"/>
    </source>
</evidence>
<comment type="caution">
    <text evidence="1">The sequence shown here is derived from an EMBL/GenBank/DDBJ whole genome shotgun (WGS) entry which is preliminary data.</text>
</comment>
<reference evidence="1 2" key="1">
    <citation type="submission" date="2014-12" db="EMBL/GenBank/DDBJ databases">
        <title>Draft genome sequence of Cohnella kolymensis strain B-2846.</title>
        <authorList>
            <person name="Karlyshev A.V."/>
            <person name="Kudryashova E.B."/>
        </authorList>
    </citation>
    <scope>NUCLEOTIDE SEQUENCE [LARGE SCALE GENOMIC DNA]</scope>
    <source>
        <strain evidence="1 2">VKM B-2846</strain>
    </source>
</reference>
<sequence length="255" mass="29342">MDPRQLENLQITFHVMSEMIVPEYPIPLETLLIYSNYSADAQAERTETPADLPVARHPSAPELYMASIGFIHSAGRHMQFFTKNIAAKKQLWKAPSARVDLTGGFFKAYHTRLFTLIPPVTVTFYAYGKRDAIDELVHRIPALGSKRGHGFGKVSSVHITQIDDNLSWIHQDRPMRAIPVRLYPDRIKDWYYTVWNLIPPSYSAQGRELCYVPRQDEWLSVVNNRGPSVWETDTLPVAKPLKSKRGKSRHLWQEE</sequence>
<keyword evidence="2" id="KW-1185">Reference proteome</keyword>
<protein>
    <recommendedName>
        <fullName evidence="3">CRISPR-associated protein Cas5</fullName>
    </recommendedName>
</protein>
<proteinExistence type="predicted"/>
<evidence type="ECO:0008006" key="3">
    <source>
        <dbReference type="Google" id="ProtNLM"/>
    </source>
</evidence>
<gene>
    <name evidence="1" type="ORF">SD71_04550</name>
</gene>
<accession>A0ABR5A7D7</accession>
<organism evidence="1 2">
    <name type="scientific">Cohnella kolymensis</name>
    <dbReference type="NCBI Taxonomy" id="1590652"/>
    <lineage>
        <taxon>Bacteria</taxon>
        <taxon>Bacillati</taxon>
        <taxon>Bacillota</taxon>
        <taxon>Bacilli</taxon>
        <taxon>Bacillales</taxon>
        <taxon>Paenibacillaceae</taxon>
        <taxon>Cohnella</taxon>
    </lineage>
</organism>
<evidence type="ECO:0000313" key="1">
    <source>
        <dbReference type="EMBL" id="KIL36974.1"/>
    </source>
</evidence>
<dbReference type="Proteomes" id="UP000054526">
    <property type="component" value="Unassembled WGS sequence"/>
</dbReference>